<feature type="region of interest" description="Disordered" evidence="1">
    <location>
        <begin position="574"/>
        <end position="614"/>
    </location>
</feature>
<feature type="region of interest" description="Disordered" evidence="1">
    <location>
        <begin position="438"/>
        <end position="495"/>
    </location>
</feature>
<dbReference type="AlphaFoldDB" id="A0A8D8QBP7"/>
<feature type="compositionally biased region" description="Basic and acidic residues" evidence="1">
    <location>
        <begin position="476"/>
        <end position="495"/>
    </location>
</feature>
<feature type="region of interest" description="Disordered" evidence="1">
    <location>
        <begin position="147"/>
        <end position="176"/>
    </location>
</feature>
<accession>A0A8D8QBP7</accession>
<feature type="compositionally biased region" description="Basic and acidic residues" evidence="1">
    <location>
        <begin position="274"/>
        <end position="289"/>
    </location>
</feature>
<proteinExistence type="predicted"/>
<evidence type="ECO:0000313" key="2">
    <source>
        <dbReference type="EMBL" id="CAG6628896.1"/>
    </source>
</evidence>
<feature type="region of interest" description="Disordered" evidence="1">
    <location>
        <begin position="385"/>
        <end position="414"/>
    </location>
</feature>
<protein>
    <recommendedName>
        <fullName evidence="3">Inner centromere protein</fullName>
    </recommendedName>
</protein>
<feature type="region of interest" description="Disordered" evidence="1">
    <location>
        <begin position="264"/>
        <end position="290"/>
    </location>
</feature>
<dbReference type="EMBL" id="HBUF01236665">
    <property type="protein sequence ID" value="CAG6675426.1"/>
    <property type="molecule type" value="Transcribed_RNA"/>
</dbReference>
<feature type="compositionally biased region" description="Polar residues" evidence="1">
    <location>
        <begin position="162"/>
        <end position="176"/>
    </location>
</feature>
<dbReference type="EMBL" id="HBUF01069262">
    <property type="protein sequence ID" value="CAG6628896.1"/>
    <property type="molecule type" value="Transcribed_RNA"/>
</dbReference>
<feature type="region of interest" description="Disordered" evidence="1">
    <location>
        <begin position="307"/>
        <end position="343"/>
    </location>
</feature>
<feature type="region of interest" description="Disordered" evidence="1">
    <location>
        <begin position="112"/>
        <end position="132"/>
    </location>
</feature>
<reference evidence="2" key="1">
    <citation type="submission" date="2021-05" db="EMBL/GenBank/DDBJ databases">
        <authorList>
            <person name="Alioto T."/>
            <person name="Alioto T."/>
            <person name="Gomez Garrido J."/>
        </authorList>
    </citation>
    <scope>NUCLEOTIDE SEQUENCE</scope>
</reference>
<feature type="compositionally biased region" description="Basic and acidic residues" evidence="1">
    <location>
        <begin position="320"/>
        <end position="329"/>
    </location>
</feature>
<sequence>MVDLGDVRTCGNIIKCMQNMLLTSELEEIELIEQKFKKKIEDNFQRYLNEIADIQSIGILKKPKPPRGKKKKEEPTFHPDAILEENEETEEAAAHTFVVPPSSAVDTNGTTVIGEPVVGNGAVDGNTTVSGRPRRAAVDAAAEKMKRMTEMSNTRKLRRPSDYNQNDHGNYNVYNSTKNEECFPRTKRRKGSTNETVITSSQFFHSSTLIHSSPLNKHSGLTCEKDKTLEMSIIPPHTETMMEYEEHCSIKTRTRTLRTVKTEEKIEEEEEEKSMEKKVKGKGQKENQVDNKQIAVSIDLTSDEDATLTTTKHKKKSKKVKEDSKEKMSASETCDSDSGVRTRTRVQKKAINKVEDLPVIASSPVKVISDKIKDKVNMFENVVNGTSEESEGRVTRTKTRKLNKSEEEQSKAQGGDVFKIPLAVKNVKEIKKPTIVVKKPADKTKEPPAVDPKQAAIDERRRLREERSQKAAAARDQAEKEKREHAAKLEREREEKLKLKKVRDDKLKEEMEKKKKEAMAKIEQQKREQEAARVARLQEIVEEENRKEAQRKKEQEMAERKVQQAKLADKLKAQQKLQAAQKKVETPVELNYSISEDPVPSDEDEEARPKRPIPSWAKASNRNVVLADQIYLSELIPKFFDNPDDINPSVIELFGEENVRSRPRTSSAVWNRTACE</sequence>
<feature type="compositionally biased region" description="Basic and acidic residues" evidence="1">
    <location>
        <begin position="439"/>
        <end position="448"/>
    </location>
</feature>
<feature type="compositionally biased region" description="Basic and acidic residues" evidence="1">
    <location>
        <begin position="456"/>
        <end position="469"/>
    </location>
</feature>
<evidence type="ECO:0000256" key="1">
    <source>
        <dbReference type="SAM" id="MobiDB-lite"/>
    </source>
</evidence>
<organism evidence="2">
    <name type="scientific">Cacopsylla melanoneura</name>
    <dbReference type="NCBI Taxonomy" id="428564"/>
    <lineage>
        <taxon>Eukaryota</taxon>
        <taxon>Metazoa</taxon>
        <taxon>Ecdysozoa</taxon>
        <taxon>Arthropoda</taxon>
        <taxon>Hexapoda</taxon>
        <taxon>Insecta</taxon>
        <taxon>Pterygota</taxon>
        <taxon>Neoptera</taxon>
        <taxon>Paraneoptera</taxon>
        <taxon>Hemiptera</taxon>
        <taxon>Sternorrhyncha</taxon>
        <taxon>Psylloidea</taxon>
        <taxon>Psyllidae</taxon>
        <taxon>Psyllinae</taxon>
        <taxon>Cacopsylla</taxon>
    </lineage>
</organism>
<evidence type="ECO:0008006" key="3">
    <source>
        <dbReference type="Google" id="ProtNLM"/>
    </source>
</evidence>
<name>A0A8D8QBP7_9HEMI</name>